<evidence type="ECO:0000256" key="2">
    <source>
        <dbReference type="ARBA" id="ARBA00023015"/>
    </source>
</evidence>
<dbReference type="SUPFAM" id="SSF53850">
    <property type="entry name" value="Periplasmic binding protein-like II"/>
    <property type="match status" value="1"/>
</dbReference>
<reference evidence="6 7" key="1">
    <citation type="submission" date="2013-11" db="EMBL/GenBank/DDBJ databases">
        <title>Complete genome sequence of Rhizobium gallicum bv. gallicum R602.</title>
        <authorList>
            <person name="Bustos P."/>
            <person name="Santamaria R.I."/>
            <person name="Lozano L."/>
            <person name="Acosta J.L."/>
            <person name="Ormeno-Orrillo E."/>
            <person name="Rogel M.A."/>
            <person name="Romero D."/>
            <person name="Cevallos M.A."/>
            <person name="Martinez-Romero E."/>
            <person name="Gonzalez V."/>
        </authorList>
    </citation>
    <scope>NUCLEOTIDE SEQUENCE [LARGE SCALE GENOMIC DNA]</scope>
    <source>
        <strain evidence="6 7">R602</strain>
        <plasmid evidence="6 7">pRgalR602c</plasmid>
    </source>
</reference>
<dbReference type="InterPro" id="IPR000847">
    <property type="entry name" value="LysR_HTH_N"/>
</dbReference>
<accession>A0A0B4XCD8</accession>
<dbReference type="Gene3D" id="1.10.10.10">
    <property type="entry name" value="Winged helix-like DNA-binding domain superfamily/Winged helix DNA-binding domain"/>
    <property type="match status" value="1"/>
</dbReference>
<dbReference type="PANTHER" id="PTHR30537:SF5">
    <property type="entry name" value="HTH-TYPE TRANSCRIPTIONAL ACTIVATOR TTDR-RELATED"/>
    <property type="match status" value="1"/>
</dbReference>
<dbReference type="Gene3D" id="3.40.190.290">
    <property type="match status" value="1"/>
</dbReference>
<dbReference type="Pfam" id="PF00126">
    <property type="entry name" value="HTH_1"/>
    <property type="match status" value="1"/>
</dbReference>
<dbReference type="KEGG" id="rga:RGR602_PC00754"/>
<evidence type="ECO:0000256" key="1">
    <source>
        <dbReference type="ARBA" id="ARBA00009437"/>
    </source>
</evidence>
<dbReference type="GO" id="GO:0003677">
    <property type="term" value="F:DNA binding"/>
    <property type="evidence" value="ECO:0007669"/>
    <property type="project" value="UniProtKB-KW"/>
</dbReference>
<dbReference type="InterPro" id="IPR058163">
    <property type="entry name" value="LysR-type_TF_proteobact-type"/>
</dbReference>
<gene>
    <name evidence="6" type="ORF">RGR602_PC00754</name>
</gene>
<dbReference type="HOGENOM" id="CLU_039613_16_3_5"/>
<comment type="similarity">
    <text evidence="1">Belongs to the LysR transcriptional regulatory family.</text>
</comment>
<evidence type="ECO:0000256" key="3">
    <source>
        <dbReference type="ARBA" id="ARBA00023125"/>
    </source>
</evidence>
<dbReference type="EMBL" id="CP006880">
    <property type="protein sequence ID" value="AJD44791.1"/>
    <property type="molecule type" value="Genomic_DNA"/>
</dbReference>
<evidence type="ECO:0000313" key="6">
    <source>
        <dbReference type="EMBL" id="AJD44791.1"/>
    </source>
</evidence>
<protein>
    <submittedName>
        <fullName evidence="6">LysR family transcriptional regulator protein</fullName>
    </submittedName>
</protein>
<dbReference type="RefSeq" id="WP_040115086.1">
    <property type="nucleotide sequence ID" value="NZ_CP006880.1"/>
</dbReference>
<keyword evidence="6" id="KW-0614">Plasmid</keyword>
<dbReference type="Proteomes" id="UP000031368">
    <property type="component" value="Plasmid pRgalR602c"/>
</dbReference>
<proteinExistence type="inferred from homology"/>
<sequence length="311" mass="34398">MDLNAALKAFIRTVEKGSMTGAARDLGISQPAVTKHLLNLERHLNARLLERSPQNIRPTAHGVELYEASRGAIASIDAALEGIRLNVGDIEGNLRIHAPSCIGSKHLHGILLDFQDLYPKIAVDLVLDDRTVDLIYENFDLTLRYGRIEAQEVIARRFGWMQRILVAAPSYLERVGEVRSPEQLSSLSIISTFVVLSGKNMLPLMRSASPTIEIPVKPVFRTNDAHVLLNTLLAGRGIGQVQWCLVTDLIAEGRLVRVLPAYAVKPTEAFLAYPSNKFMRPVVRAFTDFVMPRLKEIEGISQSADDLGCVI</sequence>
<dbReference type="InterPro" id="IPR005119">
    <property type="entry name" value="LysR_subst-bd"/>
</dbReference>
<organism evidence="6 7">
    <name type="scientific">Rhizobium gallicum bv. gallicum R602sp</name>
    <dbReference type="NCBI Taxonomy" id="1041138"/>
    <lineage>
        <taxon>Bacteria</taxon>
        <taxon>Pseudomonadati</taxon>
        <taxon>Pseudomonadota</taxon>
        <taxon>Alphaproteobacteria</taxon>
        <taxon>Hyphomicrobiales</taxon>
        <taxon>Rhizobiaceae</taxon>
        <taxon>Rhizobium/Agrobacterium group</taxon>
        <taxon>Rhizobium</taxon>
    </lineage>
</organism>
<feature type="domain" description="HTH lysR-type" evidence="5">
    <location>
        <begin position="1"/>
        <end position="59"/>
    </location>
</feature>
<dbReference type="InterPro" id="IPR036388">
    <property type="entry name" value="WH-like_DNA-bd_sf"/>
</dbReference>
<keyword evidence="4" id="KW-0804">Transcription</keyword>
<dbReference type="PROSITE" id="PS50931">
    <property type="entry name" value="HTH_LYSR"/>
    <property type="match status" value="1"/>
</dbReference>
<name>A0A0B4XCD8_9HYPH</name>
<keyword evidence="2" id="KW-0805">Transcription regulation</keyword>
<dbReference type="AlphaFoldDB" id="A0A0B4XCD8"/>
<keyword evidence="3" id="KW-0238">DNA-binding</keyword>
<keyword evidence="7" id="KW-1185">Reference proteome</keyword>
<evidence type="ECO:0000313" key="7">
    <source>
        <dbReference type="Proteomes" id="UP000031368"/>
    </source>
</evidence>
<dbReference type="Pfam" id="PF03466">
    <property type="entry name" value="LysR_substrate"/>
    <property type="match status" value="1"/>
</dbReference>
<geneLocation type="plasmid" evidence="6 7">
    <name>pRgalR602c</name>
</geneLocation>
<evidence type="ECO:0000256" key="4">
    <source>
        <dbReference type="ARBA" id="ARBA00023163"/>
    </source>
</evidence>
<evidence type="ECO:0000259" key="5">
    <source>
        <dbReference type="PROSITE" id="PS50931"/>
    </source>
</evidence>
<dbReference type="GO" id="GO:0003700">
    <property type="term" value="F:DNA-binding transcription factor activity"/>
    <property type="evidence" value="ECO:0007669"/>
    <property type="project" value="InterPro"/>
</dbReference>
<dbReference type="InterPro" id="IPR036390">
    <property type="entry name" value="WH_DNA-bd_sf"/>
</dbReference>
<dbReference type="SUPFAM" id="SSF46785">
    <property type="entry name" value="Winged helix' DNA-binding domain"/>
    <property type="match status" value="1"/>
</dbReference>
<dbReference type="PRINTS" id="PR00039">
    <property type="entry name" value="HTHLYSR"/>
</dbReference>
<dbReference type="PANTHER" id="PTHR30537">
    <property type="entry name" value="HTH-TYPE TRANSCRIPTIONAL REGULATOR"/>
    <property type="match status" value="1"/>
</dbReference>
<dbReference type="CDD" id="cd08422">
    <property type="entry name" value="PBP2_CrgA_like"/>
    <property type="match status" value="1"/>
</dbReference>